<sequence>MCWIILNYETGDYVRDHCGAIKVFDSLGLAHQYLEHFRLEMPKAVTKRVSEYDEEKICYYNAPFKFLRAS</sequence>
<protein>
    <submittedName>
        <fullName evidence="1">Uncharacterized protein</fullName>
    </submittedName>
</protein>
<dbReference type="Proteomes" id="UP000245369">
    <property type="component" value="Chromosome"/>
</dbReference>
<proteinExistence type="predicted"/>
<reference evidence="1 2" key="1">
    <citation type="submission" date="2018-05" db="EMBL/GenBank/DDBJ databases">
        <title>Complete genome sequences of Streptococcus sobrinus.</title>
        <authorList>
            <person name="Sales M."/>
            <person name="Jensen P.A."/>
        </authorList>
    </citation>
    <scope>NUCLEOTIDE SEQUENCE [LARGE SCALE GENOMIC DNA]</scope>
    <source>
        <strain evidence="1 2">SL1</strain>
    </source>
</reference>
<name>A0ABM6W881_9STRE</name>
<organism evidence="1 2">
    <name type="scientific">Streptococcus sobrinus</name>
    <dbReference type="NCBI Taxonomy" id="1310"/>
    <lineage>
        <taxon>Bacteria</taxon>
        <taxon>Bacillati</taxon>
        <taxon>Bacillota</taxon>
        <taxon>Bacilli</taxon>
        <taxon>Lactobacillales</taxon>
        <taxon>Streptococcaceae</taxon>
        <taxon>Streptococcus</taxon>
    </lineage>
</organism>
<accession>A0ABM6W881</accession>
<evidence type="ECO:0000313" key="2">
    <source>
        <dbReference type="Proteomes" id="UP000245369"/>
    </source>
</evidence>
<keyword evidence="2" id="KW-1185">Reference proteome</keyword>
<dbReference type="EMBL" id="CP029490">
    <property type="protein sequence ID" value="AWN21467.1"/>
    <property type="molecule type" value="Genomic_DNA"/>
</dbReference>
<gene>
    <name evidence="1" type="ORF">DK182_09085</name>
</gene>
<evidence type="ECO:0000313" key="1">
    <source>
        <dbReference type="EMBL" id="AWN21467.1"/>
    </source>
</evidence>